<protein>
    <submittedName>
        <fullName evidence="7">Benzaldehyde dehydrogenase (NAD)</fullName>
        <ecNumber evidence="7">1.2.1.28</ecNumber>
    </submittedName>
</protein>
<feature type="domain" description="Aldehyde dehydrogenase" evidence="6">
    <location>
        <begin position="29"/>
        <end position="480"/>
    </location>
</feature>
<dbReference type="InterPro" id="IPR029510">
    <property type="entry name" value="Ald_DH_CS_GLU"/>
</dbReference>
<accession>A0A840VBG1</accession>
<evidence type="ECO:0000313" key="8">
    <source>
        <dbReference type="Proteomes" id="UP000553706"/>
    </source>
</evidence>
<dbReference type="PROSITE" id="PS00687">
    <property type="entry name" value="ALDEHYDE_DEHYDR_GLU"/>
    <property type="match status" value="1"/>
</dbReference>
<evidence type="ECO:0000256" key="3">
    <source>
        <dbReference type="ARBA" id="ARBA00023027"/>
    </source>
</evidence>
<dbReference type="InterPro" id="IPR016160">
    <property type="entry name" value="Ald_DH_CS_CYS"/>
</dbReference>
<dbReference type="EMBL" id="JACHFJ010000004">
    <property type="protein sequence ID" value="MBB5373046.1"/>
    <property type="molecule type" value="Genomic_DNA"/>
</dbReference>
<dbReference type="FunFam" id="3.40.309.10:FF:000010">
    <property type="entry name" value="Gamma-aminobutyraldehyde dehydrogenase"/>
    <property type="match status" value="1"/>
</dbReference>
<comment type="similarity">
    <text evidence="1 5">Belongs to the aldehyde dehydrogenase family.</text>
</comment>
<dbReference type="EC" id="1.2.1.28" evidence="7"/>
<evidence type="ECO:0000256" key="4">
    <source>
        <dbReference type="PROSITE-ProRule" id="PRU10007"/>
    </source>
</evidence>
<dbReference type="InterPro" id="IPR016161">
    <property type="entry name" value="Ald_DH/histidinol_DH"/>
</dbReference>
<dbReference type="CDD" id="cd07152">
    <property type="entry name" value="ALDH_BenzADH"/>
    <property type="match status" value="1"/>
</dbReference>
<evidence type="ECO:0000256" key="5">
    <source>
        <dbReference type="RuleBase" id="RU003345"/>
    </source>
</evidence>
<gene>
    <name evidence="7" type="ORF">HNP71_001304</name>
</gene>
<dbReference type="RefSeq" id="WP_183266066.1">
    <property type="nucleotide sequence ID" value="NZ_JACHFJ010000004.1"/>
</dbReference>
<feature type="active site" evidence="4">
    <location>
        <position position="258"/>
    </location>
</feature>
<dbReference type="AlphaFoldDB" id="A0A840VBG1"/>
<dbReference type="SUPFAM" id="SSF53720">
    <property type="entry name" value="ALDH-like"/>
    <property type="match status" value="1"/>
</dbReference>
<name>A0A840VBG1_9PROT</name>
<evidence type="ECO:0000256" key="2">
    <source>
        <dbReference type="ARBA" id="ARBA00023002"/>
    </source>
</evidence>
<keyword evidence="3" id="KW-0520">NAD</keyword>
<dbReference type="PANTHER" id="PTHR42986:SF1">
    <property type="entry name" value="BENZALDEHYDE DEHYDROGENASE YFMT"/>
    <property type="match status" value="1"/>
</dbReference>
<dbReference type="Proteomes" id="UP000553706">
    <property type="component" value="Unassembled WGS sequence"/>
</dbReference>
<evidence type="ECO:0000259" key="6">
    <source>
        <dbReference type="Pfam" id="PF00171"/>
    </source>
</evidence>
<dbReference type="Gene3D" id="3.40.309.10">
    <property type="entry name" value="Aldehyde Dehydrogenase, Chain A, domain 2"/>
    <property type="match status" value="1"/>
</dbReference>
<dbReference type="InterPro" id="IPR016163">
    <property type="entry name" value="Ald_DH_C"/>
</dbReference>
<evidence type="ECO:0000313" key="7">
    <source>
        <dbReference type="EMBL" id="MBB5373046.1"/>
    </source>
</evidence>
<organism evidence="7 8">
    <name type="scientific">Acidocella aromatica</name>
    <dbReference type="NCBI Taxonomy" id="1303579"/>
    <lineage>
        <taxon>Bacteria</taxon>
        <taxon>Pseudomonadati</taxon>
        <taxon>Pseudomonadota</taxon>
        <taxon>Alphaproteobacteria</taxon>
        <taxon>Acetobacterales</taxon>
        <taxon>Acidocellaceae</taxon>
        <taxon>Acidocella</taxon>
    </lineage>
</organism>
<comment type="caution">
    <text evidence="7">The sequence shown here is derived from an EMBL/GenBank/DDBJ whole genome shotgun (WGS) entry which is preliminary data.</text>
</comment>
<dbReference type="PANTHER" id="PTHR42986">
    <property type="entry name" value="BENZALDEHYDE DEHYDROGENASE YFMT"/>
    <property type="match status" value="1"/>
</dbReference>
<dbReference type="InterPro" id="IPR015590">
    <property type="entry name" value="Aldehyde_DH_dom"/>
</dbReference>
<dbReference type="InterPro" id="IPR016162">
    <property type="entry name" value="Ald_DH_N"/>
</dbReference>
<keyword evidence="8" id="KW-1185">Reference proteome</keyword>
<reference evidence="7 8" key="1">
    <citation type="submission" date="2020-08" db="EMBL/GenBank/DDBJ databases">
        <title>Genomic Encyclopedia of Type Strains, Phase IV (KMG-IV): sequencing the most valuable type-strain genomes for metagenomic binning, comparative biology and taxonomic classification.</title>
        <authorList>
            <person name="Goeker M."/>
        </authorList>
    </citation>
    <scope>NUCLEOTIDE SEQUENCE [LARGE SCALE GENOMIC DNA]</scope>
    <source>
        <strain evidence="7 8">DSM 27026</strain>
    </source>
</reference>
<dbReference type="PROSITE" id="PS00070">
    <property type="entry name" value="ALDEHYDE_DEHYDR_CYS"/>
    <property type="match status" value="1"/>
</dbReference>
<dbReference type="GO" id="GO:0018479">
    <property type="term" value="F:benzaldehyde dehydrogenase (NAD+) activity"/>
    <property type="evidence" value="ECO:0007669"/>
    <property type="project" value="UniProtKB-EC"/>
</dbReference>
<dbReference type="Gene3D" id="3.40.605.10">
    <property type="entry name" value="Aldehyde Dehydrogenase, Chain A, domain 1"/>
    <property type="match status" value="1"/>
</dbReference>
<keyword evidence="2 5" id="KW-0560">Oxidoreductase</keyword>
<sequence>MDQMTGIPPHAEPHWSGTLYDGTFSPASGGTLIVYEKATGAELAATGLATAEDVTRVTERAAAAQAAWAATPAAERAAILRDVAARLEANWDVAAAWIMRETGGVRPKADFEIFTVAAFFKEAAAMLDEPHYLEVQATGAAHSYAQRVPHGLVGIIAPFNFPLILSMRAVAPALATGNAVLLKPDPQTPISGGLIMAPLFEAAGLPPGLFNVLPGGADVGEALCREPRIRMIAFTGSTAAGRKVGALAGEHLKKTSLELGGKNALIVLPDADLELAVSAASYGAFLHQGQICMASGRILVHEAIADAFAASLAEHAARLPAGDPMSGQVALGPIINQRQAERVHRLVQESMAAGAKLLAGGTPDGLFYPATVLDGVTPGMAVFEEEVFGPVANIVRFSTEDEAVAMANAGQYGLSAGIITADIERAKAVGARIRTGMLHINDQTVVHEPHIPFGGVGSSGNGGRIGGPANWDEFTQWQWVTVKDTPPAYPF</sequence>
<proteinExistence type="inferred from homology"/>
<evidence type="ECO:0000256" key="1">
    <source>
        <dbReference type="ARBA" id="ARBA00009986"/>
    </source>
</evidence>
<dbReference type="Pfam" id="PF00171">
    <property type="entry name" value="Aldedh"/>
    <property type="match status" value="1"/>
</dbReference>